<dbReference type="GO" id="GO:0003905">
    <property type="term" value="F:alkylbase DNA N-glycosylase activity"/>
    <property type="evidence" value="ECO:0007669"/>
    <property type="project" value="InterPro"/>
</dbReference>
<organism evidence="6 7">
    <name type="scientific">Proteobacteria bacterium 228</name>
    <dbReference type="NCBI Taxonomy" id="2083153"/>
    <lineage>
        <taxon>Bacteria</taxon>
        <taxon>Pseudomonadati</taxon>
        <taxon>Pseudomonadota</taxon>
    </lineage>
</organism>
<protein>
    <recommendedName>
        <fullName evidence="5">Putative 3-methyladenine DNA glycosylase</fullName>
        <ecNumber evidence="5">3.2.2.-</ecNumber>
    </recommendedName>
</protein>
<dbReference type="Pfam" id="PF02245">
    <property type="entry name" value="Pur_DNA_glyco"/>
    <property type="match status" value="1"/>
</dbReference>
<accession>A0A2S5KPY0</accession>
<dbReference type="InterPro" id="IPR036995">
    <property type="entry name" value="MPG_sf"/>
</dbReference>
<dbReference type="EC" id="3.2.2.-" evidence="5"/>
<dbReference type="Gene3D" id="3.10.300.10">
    <property type="entry name" value="Methylpurine-DNA glycosylase (MPG)"/>
    <property type="match status" value="1"/>
</dbReference>
<keyword evidence="4 5" id="KW-0234">DNA repair</keyword>
<reference evidence="6 7" key="1">
    <citation type="submission" date="2018-02" db="EMBL/GenBank/DDBJ databases">
        <title>novel marine gammaproteobacteria from coastal saline agro ecosystem.</title>
        <authorList>
            <person name="Krishnan R."/>
            <person name="Ramesh Kumar N."/>
        </authorList>
    </citation>
    <scope>NUCLEOTIDE SEQUENCE [LARGE SCALE GENOMIC DNA]</scope>
    <source>
        <strain evidence="6 7">228</strain>
    </source>
</reference>
<dbReference type="InterPro" id="IPR011034">
    <property type="entry name" value="Formyl_transferase-like_C_sf"/>
</dbReference>
<comment type="similarity">
    <text evidence="1 5">Belongs to the DNA glycosylase MPG family.</text>
</comment>
<sequence>MILPASFFAQPPLQLARALIGKIIRHRVGDQWLAARIIETEAYDRRDRGSHASLGYTEKRKALFMAPGTLYLYYARGKDSLNFSAEGDGNGVLIKSALPWSDSLSPASSLQQMQQLNPDSKGLPRPLTRLCSGQTLVCKSLGLTVREWDQQSQHPQRLRVEDVGYTPVALLQSVRLGIPPGRDEHLLWRLIDRAEARHCTQNPLTRPQLPCHEILPGQPLVVSEPE</sequence>
<dbReference type="PANTHER" id="PTHR10429:SF0">
    <property type="entry name" value="DNA-3-METHYLADENINE GLYCOSYLASE"/>
    <property type="match status" value="1"/>
</dbReference>
<evidence type="ECO:0000256" key="2">
    <source>
        <dbReference type="ARBA" id="ARBA00022763"/>
    </source>
</evidence>
<dbReference type="NCBIfam" id="NF002005">
    <property type="entry name" value="PRK00802.1-5"/>
    <property type="match status" value="1"/>
</dbReference>
<dbReference type="HAMAP" id="MF_00527">
    <property type="entry name" value="3MGH"/>
    <property type="match status" value="1"/>
</dbReference>
<evidence type="ECO:0000256" key="4">
    <source>
        <dbReference type="ARBA" id="ARBA00023204"/>
    </source>
</evidence>
<gene>
    <name evidence="6" type="ORF">C4K68_13250</name>
</gene>
<dbReference type="OrthoDB" id="9794313at2"/>
<evidence type="ECO:0000256" key="3">
    <source>
        <dbReference type="ARBA" id="ARBA00022801"/>
    </source>
</evidence>
<dbReference type="Proteomes" id="UP000238196">
    <property type="component" value="Unassembled WGS sequence"/>
</dbReference>
<dbReference type="AlphaFoldDB" id="A0A2S5KPY0"/>
<dbReference type="InterPro" id="IPR003180">
    <property type="entry name" value="MPG"/>
</dbReference>
<dbReference type="SUPFAM" id="SSF50486">
    <property type="entry name" value="FMT C-terminal domain-like"/>
    <property type="match status" value="1"/>
</dbReference>
<evidence type="ECO:0000256" key="5">
    <source>
        <dbReference type="HAMAP-Rule" id="MF_00527"/>
    </source>
</evidence>
<name>A0A2S5KPY0_9PROT</name>
<comment type="caution">
    <text evidence="6">The sequence shown here is derived from an EMBL/GenBank/DDBJ whole genome shotgun (WGS) entry which is preliminary data.</text>
</comment>
<evidence type="ECO:0000256" key="1">
    <source>
        <dbReference type="ARBA" id="ARBA00009232"/>
    </source>
</evidence>
<keyword evidence="2 5" id="KW-0227">DNA damage</keyword>
<dbReference type="GO" id="GO:0006284">
    <property type="term" value="P:base-excision repair"/>
    <property type="evidence" value="ECO:0007669"/>
    <property type="project" value="InterPro"/>
</dbReference>
<proteinExistence type="inferred from homology"/>
<dbReference type="GO" id="GO:0003677">
    <property type="term" value="F:DNA binding"/>
    <property type="evidence" value="ECO:0007669"/>
    <property type="project" value="InterPro"/>
</dbReference>
<evidence type="ECO:0000313" key="6">
    <source>
        <dbReference type="EMBL" id="PPC76800.1"/>
    </source>
</evidence>
<dbReference type="PANTHER" id="PTHR10429">
    <property type="entry name" value="DNA-3-METHYLADENINE GLYCOSYLASE"/>
    <property type="match status" value="1"/>
</dbReference>
<evidence type="ECO:0000313" key="7">
    <source>
        <dbReference type="Proteomes" id="UP000238196"/>
    </source>
</evidence>
<dbReference type="EMBL" id="PRLP01000040">
    <property type="protein sequence ID" value="PPC76800.1"/>
    <property type="molecule type" value="Genomic_DNA"/>
</dbReference>
<keyword evidence="3 5" id="KW-0378">Hydrolase</keyword>